<dbReference type="SUPFAM" id="SSF143422">
    <property type="entry name" value="Transposase IS200-like"/>
    <property type="match status" value="1"/>
</dbReference>
<feature type="domain" description="Transposase IS200-like" evidence="1">
    <location>
        <begin position="12"/>
        <end position="189"/>
    </location>
</feature>
<keyword evidence="3" id="KW-1185">Reference proteome</keyword>
<dbReference type="InterPro" id="IPR002686">
    <property type="entry name" value="Transposase_17"/>
</dbReference>
<protein>
    <submittedName>
        <fullName evidence="2">Transposase</fullName>
    </submittedName>
</protein>
<dbReference type="PANTHER" id="PTHR34322:SF2">
    <property type="entry name" value="TRANSPOSASE IS200-LIKE DOMAIN-CONTAINING PROTEIN"/>
    <property type="match status" value="1"/>
</dbReference>
<dbReference type="Proteomes" id="UP001249020">
    <property type="component" value="Unassembled WGS sequence"/>
</dbReference>
<organism evidence="2 3">
    <name type="scientific">Brumicola blandensis</name>
    <dbReference type="NCBI Taxonomy" id="3075611"/>
    <lineage>
        <taxon>Bacteria</taxon>
        <taxon>Pseudomonadati</taxon>
        <taxon>Pseudomonadota</taxon>
        <taxon>Gammaproteobacteria</taxon>
        <taxon>Alteromonadales</taxon>
        <taxon>Alteromonadaceae</taxon>
        <taxon>Brumicola</taxon>
    </lineage>
</organism>
<reference evidence="2 3" key="1">
    <citation type="submission" date="2023-09" db="EMBL/GenBank/DDBJ databases">
        <authorList>
            <person name="Rey-Velasco X."/>
        </authorList>
    </citation>
    <scope>NUCLEOTIDE SEQUENCE [LARGE SCALE GENOMIC DNA]</scope>
    <source>
        <strain evidence="2 3">W409</strain>
    </source>
</reference>
<accession>A0AAW8R255</accession>
<dbReference type="EMBL" id="JAVRIE010000004">
    <property type="protein sequence ID" value="MDT0583089.1"/>
    <property type="molecule type" value="Genomic_DNA"/>
</dbReference>
<dbReference type="PANTHER" id="PTHR34322">
    <property type="entry name" value="TRANSPOSASE, Y1_TNP DOMAIN-CONTAINING"/>
    <property type="match status" value="1"/>
</dbReference>
<dbReference type="AlphaFoldDB" id="A0AAW8R255"/>
<dbReference type="SMART" id="SM01321">
    <property type="entry name" value="Y1_Tnp"/>
    <property type="match status" value="1"/>
</dbReference>
<proteinExistence type="predicted"/>
<sequence length="324" mass="37344">MATPRKAQIILSQTKHYHCMIRCVRQARICGFDKFSGQNYEHRRKWIESRLFRLAKAFTIEICAYAIMHNHAHFVLHVDDNLAYSLDRTTILRRWSLIHKLTPLQVTYLCKGTSALTNDEKSKVYRDIEFIRLKLFSIASFMKDLNQYIAVKANKEDGCVGKFWESRYKSQALLDERALLACMVYVDLNPIRAGIASSLEQSHYTSIQKRVLQIKSHWQPTQLKPLTDKRSSNSRAIPMDLKAYIQVVTETSGMVYSPHDKVIQFPLSQLGFAPTEWRKLTSKFESLFGYVVGASDALIEFKQHVNLSKIRGMGAANEVFLNTN</sequence>
<dbReference type="GO" id="GO:0004803">
    <property type="term" value="F:transposase activity"/>
    <property type="evidence" value="ECO:0007669"/>
    <property type="project" value="InterPro"/>
</dbReference>
<dbReference type="RefSeq" id="WP_311361863.1">
    <property type="nucleotide sequence ID" value="NZ_JAVRIE010000004.1"/>
</dbReference>
<dbReference type="InterPro" id="IPR036515">
    <property type="entry name" value="Transposase_17_sf"/>
</dbReference>
<dbReference type="GO" id="GO:0006313">
    <property type="term" value="P:DNA transposition"/>
    <property type="evidence" value="ECO:0007669"/>
    <property type="project" value="InterPro"/>
</dbReference>
<evidence type="ECO:0000259" key="1">
    <source>
        <dbReference type="SMART" id="SM01321"/>
    </source>
</evidence>
<name>A0AAW8R255_9ALTE</name>
<evidence type="ECO:0000313" key="3">
    <source>
        <dbReference type="Proteomes" id="UP001249020"/>
    </source>
</evidence>
<dbReference type="Gene3D" id="3.30.70.1290">
    <property type="entry name" value="Transposase IS200-like"/>
    <property type="match status" value="1"/>
</dbReference>
<gene>
    <name evidence="2" type="ORF">RM544_11115</name>
</gene>
<comment type="caution">
    <text evidence="2">The sequence shown here is derived from an EMBL/GenBank/DDBJ whole genome shotgun (WGS) entry which is preliminary data.</text>
</comment>
<dbReference type="GO" id="GO:0003677">
    <property type="term" value="F:DNA binding"/>
    <property type="evidence" value="ECO:0007669"/>
    <property type="project" value="InterPro"/>
</dbReference>
<evidence type="ECO:0000313" key="2">
    <source>
        <dbReference type="EMBL" id="MDT0583089.1"/>
    </source>
</evidence>